<sequence>MEADKYFLENPATCSTQNLEDLIEYRVAEFGSNRIVSLSKLGEKIVVRSYSCEETEVFTNEFDKKMEFIVLSSKHPLGNEGEAKYGVEKQSFKADKMSSSLNLYKNYFCNQSILKAPISNLKDENIEFIYNTRPALKSALKTSCKEKLIIPLSSDVISEFEHLNKEKNSNFFKKEKKLNSEILNSGLSEHKVRFDLTKNEVRQIKPIDYLNEKISNVTKMTSEGASNTDGMSLQINSDEISLSGGGMPLNGANKQNHLAYSTENIIKFIDIALSQRVSSNKGLKTKLNVEINSNPKSLERNSNDPKEIKKLKINPIINFKPNDYCDDEKILINGCTEPKDLKVGKSDIILNSNIANGTESNIKRLSSNRSLSYENRIDKFSKNKNQDYIQPIWRYDYDEEKRSKTIDYDKLIDPKCVLHRDFIRGDDLISKIPFLFVDLFDFEDISNTEEKERTHHIDAIKKYFSEKKYQLKNKISMEKISEYKKIITGNKFLGEGNKNGVFYSEILSNLNSKKIAEEIDKLEHINKAFVFWKTKFGFGYELYLCKNKNKENYDLSFCQGCETNDDIVLTNRARIHARKMIQTSKYVCQCRINEFEPYLESYESSLYNKINYNKTSKTNRFDENFIIPGNSVRKSGKFSNESNEIIRNRENDTMEIIITGRENDVIKLSPRENSSGFKIKNKIYKKKTEDRLIVYFDHSKYQPLEFIKEKKAQMIKTLWEHSEIKRNSKENQNIPHFGIYKNEDFYNYSFESIKFTKIECLLSSPNLFGRELYIPNANRFSDGCIINNFKKDHNLIDFRVGNGGTVENKYIQNFSDVLTREFGRGIRGNDQLNFNFPKLGRRDILELEIYDQKKSKSSLGTALYKNFGVYFYRKNPKM</sequence>
<dbReference type="EMBL" id="LSSL01000653">
    <property type="protein sequence ID" value="OLY84026.1"/>
    <property type="molecule type" value="Genomic_DNA"/>
</dbReference>
<reference evidence="1 2" key="1">
    <citation type="journal article" date="2016" name="Mol. Biol. Evol.">
        <title>Genome-Wide Survey of Gut Fungi (Harpellales) Reveals the First Horizontally Transferred Ubiquitin Gene from a Mosquito Host.</title>
        <authorList>
            <person name="Wang Y."/>
            <person name="White M.M."/>
            <person name="Kvist S."/>
            <person name="Moncalvo J.M."/>
        </authorList>
    </citation>
    <scope>NUCLEOTIDE SEQUENCE [LARGE SCALE GENOMIC DNA]</scope>
    <source>
        <strain evidence="1 2">ALG-7-W6</strain>
    </source>
</reference>
<keyword evidence="2" id="KW-1185">Reference proteome</keyword>
<protein>
    <submittedName>
        <fullName evidence="1">Uncharacterized protein</fullName>
    </submittedName>
</protein>
<evidence type="ECO:0000313" key="1">
    <source>
        <dbReference type="EMBL" id="OLY84026.1"/>
    </source>
</evidence>
<comment type="caution">
    <text evidence="1">The sequence shown here is derived from an EMBL/GenBank/DDBJ whole genome shotgun (WGS) entry which is preliminary data.</text>
</comment>
<organism evidence="1 2">
    <name type="scientific">Smittium mucronatum</name>
    <dbReference type="NCBI Taxonomy" id="133383"/>
    <lineage>
        <taxon>Eukaryota</taxon>
        <taxon>Fungi</taxon>
        <taxon>Fungi incertae sedis</taxon>
        <taxon>Zoopagomycota</taxon>
        <taxon>Kickxellomycotina</taxon>
        <taxon>Harpellomycetes</taxon>
        <taxon>Harpellales</taxon>
        <taxon>Legeriomycetaceae</taxon>
        <taxon>Smittium</taxon>
    </lineage>
</organism>
<dbReference type="Proteomes" id="UP000187455">
    <property type="component" value="Unassembled WGS sequence"/>
</dbReference>
<gene>
    <name evidence="1" type="ORF">AYI68_g1831</name>
</gene>
<name>A0A1R0H4F4_9FUNG</name>
<accession>A0A1R0H4F4</accession>
<dbReference type="AlphaFoldDB" id="A0A1R0H4F4"/>
<proteinExistence type="predicted"/>
<evidence type="ECO:0000313" key="2">
    <source>
        <dbReference type="Proteomes" id="UP000187455"/>
    </source>
</evidence>